<accession>A0A9W8HXX7</accession>
<evidence type="ECO:0000256" key="1">
    <source>
        <dbReference type="PROSITE-ProRule" id="PRU00042"/>
    </source>
</evidence>
<keyword evidence="5" id="KW-1185">Reference proteome</keyword>
<dbReference type="Proteomes" id="UP001140094">
    <property type="component" value="Unassembled WGS sequence"/>
</dbReference>
<proteinExistence type="predicted"/>
<keyword evidence="1" id="KW-0479">Metal-binding</keyword>
<feature type="compositionally biased region" description="Low complexity" evidence="2">
    <location>
        <begin position="114"/>
        <end position="125"/>
    </location>
</feature>
<evidence type="ECO:0000256" key="2">
    <source>
        <dbReference type="SAM" id="MobiDB-lite"/>
    </source>
</evidence>
<evidence type="ECO:0000259" key="3">
    <source>
        <dbReference type="PROSITE" id="PS50157"/>
    </source>
</evidence>
<gene>
    <name evidence="4" type="ORF">H4R20_004840</name>
</gene>
<dbReference type="OrthoDB" id="5542533at2759"/>
<comment type="caution">
    <text evidence="4">The sequence shown here is derived from an EMBL/GenBank/DDBJ whole genome shotgun (WGS) entry which is preliminary data.</text>
</comment>
<keyword evidence="1" id="KW-0863">Zinc-finger</keyword>
<organism evidence="4 5">
    <name type="scientific">Coemansia guatemalensis</name>
    <dbReference type="NCBI Taxonomy" id="2761395"/>
    <lineage>
        <taxon>Eukaryota</taxon>
        <taxon>Fungi</taxon>
        <taxon>Fungi incertae sedis</taxon>
        <taxon>Zoopagomycota</taxon>
        <taxon>Kickxellomycotina</taxon>
        <taxon>Kickxellomycetes</taxon>
        <taxon>Kickxellales</taxon>
        <taxon>Kickxellaceae</taxon>
        <taxon>Coemansia</taxon>
    </lineage>
</organism>
<name>A0A9W8HXX7_9FUNG</name>
<feature type="domain" description="C2H2-type" evidence="3">
    <location>
        <begin position="187"/>
        <end position="216"/>
    </location>
</feature>
<feature type="region of interest" description="Disordered" evidence="2">
    <location>
        <begin position="88"/>
        <end position="128"/>
    </location>
</feature>
<dbReference type="PROSITE" id="PS00028">
    <property type="entry name" value="ZINC_FINGER_C2H2_1"/>
    <property type="match status" value="1"/>
</dbReference>
<dbReference type="GO" id="GO:0008270">
    <property type="term" value="F:zinc ion binding"/>
    <property type="evidence" value="ECO:0007669"/>
    <property type="project" value="UniProtKB-KW"/>
</dbReference>
<dbReference type="PROSITE" id="PS50157">
    <property type="entry name" value="ZINC_FINGER_C2H2_2"/>
    <property type="match status" value="1"/>
</dbReference>
<protein>
    <recommendedName>
        <fullName evidence="3">C2H2-type domain-containing protein</fullName>
    </recommendedName>
</protein>
<sequence>MAGGGADRGEAGGSQEIPLLSLTGRLSSKRAQWQPRWLAQHSSTAPLPRSRQRIIVRVDRPGGLPGVPDLPVLDIGEIIRAKDGLAADPSASANSERTLASTPVQTCSHHAKRASAGSSSSSSAGQTAVCSIPGGDPVAHLLMGSGGDTELAESLCHGGEPERRQPLRHDYFTVATIDGCPAIPQTYRCPIALCREPFAHFAQLQAHWTTHPWNRGGILTPVCEGGMRRLGWWEHKRKFFGSLLRGRPSPEFPEHTDSAARAASRGLRKRATSIDAMCRFDYGDISLFGSKTYCVSPRVVPMWQVVQWEAQRVAPVA</sequence>
<feature type="region of interest" description="Disordered" evidence="2">
    <location>
        <begin position="1"/>
        <end position="20"/>
    </location>
</feature>
<dbReference type="InterPro" id="IPR013087">
    <property type="entry name" value="Znf_C2H2_type"/>
</dbReference>
<evidence type="ECO:0000313" key="4">
    <source>
        <dbReference type="EMBL" id="KAJ2798390.1"/>
    </source>
</evidence>
<dbReference type="AlphaFoldDB" id="A0A9W8HXX7"/>
<feature type="compositionally biased region" description="Polar residues" evidence="2">
    <location>
        <begin position="91"/>
        <end position="108"/>
    </location>
</feature>
<keyword evidence="1" id="KW-0862">Zinc</keyword>
<evidence type="ECO:0000313" key="5">
    <source>
        <dbReference type="Proteomes" id="UP001140094"/>
    </source>
</evidence>
<reference evidence="4" key="1">
    <citation type="submission" date="2022-07" db="EMBL/GenBank/DDBJ databases">
        <title>Phylogenomic reconstructions and comparative analyses of Kickxellomycotina fungi.</title>
        <authorList>
            <person name="Reynolds N.K."/>
            <person name="Stajich J.E."/>
            <person name="Barry K."/>
            <person name="Grigoriev I.V."/>
            <person name="Crous P."/>
            <person name="Smith M.E."/>
        </authorList>
    </citation>
    <scope>NUCLEOTIDE SEQUENCE</scope>
    <source>
        <strain evidence="4">NRRL 1565</strain>
    </source>
</reference>
<dbReference type="EMBL" id="JANBUO010001410">
    <property type="protein sequence ID" value="KAJ2798390.1"/>
    <property type="molecule type" value="Genomic_DNA"/>
</dbReference>